<dbReference type="AlphaFoldDB" id="A0A0F9PT39"/>
<reference evidence="2" key="1">
    <citation type="journal article" date="2015" name="Nature">
        <title>Complex archaea that bridge the gap between prokaryotes and eukaryotes.</title>
        <authorList>
            <person name="Spang A."/>
            <person name="Saw J.H."/>
            <person name="Jorgensen S.L."/>
            <person name="Zaremba-Niedzwiedzka K."/>
            <person name="Martijn J."/>
            <person name="Lind A.E."/>
            <person name="van Eijk R."/>
            <person name="Schleper C."/>
            <person name="Guy L."/>
            <person name="Ettema T.J."/>
        </authorList>
    </citation>
    <scope>NUCLEOTIDE SEQUENCE</scope>
</reference>
<gene>
    <name evidence="2" type="ORF">LCGC14_0859820</name>
</gene>
<dbReference type="InterPro" id="IPR055760">
    <property type="entry name" value="DUF7336"/>
</dbReference>
<sequence length="206" mass="22576">MSDQPIYIDKARDAVGVKKRTITDAGGNTITLINVNHGGAEIKPIGYWRKAGPGEIYSVWVPEAEECAYLDSGTWTHGKDGPEIIIDPDSGFWYTFDDPPPNSMEQRVPAPHMVSEGDTYIAPPWREPEQVFLVIAYCDPEAGAKIHGVFTTRERAEEAAEIANDSRENGSILSDAEIVEVAVDAVWSIDPGLREAPPEEAATDEH</sequence>
<name>A0A0F9PT39_9ZZZZ</name>
<accession>A0A0F9PT39</accession>
<protein>
    <recommendedName>
        <fullName evidence="1">DUF7336 domain-containing protein</fullName>
    </recommendedName>
</protein>
<evidence type="ECO:0000259" key="1">
    <source>
        <dbReference type="Pfam" id="PF24024"/>
    </source>
</evidence>
<feature type="domain" description="DUF7336" evidence="1">
    <location>
        <begin position="131"/>
        <end position="169"/>
    </location>
</feature>
<dbReference type="EMBL" id="LAZR01002606">
    <property type="protein sequence ID" value="KKN27892.1"/>
    <property type="molecule type" value="Genomic_DNA"/>
</dbReference>
<proteinExistence type="predicted"/>
<evidence type="ECO:0000313" key="2">
    <source>
        <dbReference type="EMBL" id="KKN27892.1"/>
    </source>
</evidence>
<organism evidence="2">
    <name type="scientific">marine sediment metagenome</name>
    <dbReference type="NCBI Taxonomy" id="412755"/>
    <lineage>
        <taxon>unclassified sequences</taxon>
        <taxon>metagenomes</taxon>
        <taxon>ecological metagenomes</taxon>
    </lineage>
</organism>
<dbReference type="Pfam" id="PF24024">
    <property type="entry name" value="DUF7336"/>
    <property type="match status" value="1"/>
</dbReference>
<comment type="caution">
    <text evidence="2">The sequence shown here is derived from an EMBL/GenBank/DDBJ whole genome shotgun (WGS) entry which is preliminary data.</text>
</comment>